<dbReference type="SUPFAM" id="SSF53756">
    <property type="entry name" value="UDP-Glycosyltransferase/glycogen phosphorylase"/>
    <property type="match status" value="1"/>
</dbReference>
<dbReference type="Gene3D" id="3.40.50.12580">
    <property type="match status" value="1"/>
</dbReference>
<gene>
    <name evidence="1" type="ORF">EJA03_20195</name>
</gene>
<dbReference type="GO" id="GO:0016020">
    <property type="term" value="C:membrane"/>
    <property type="evidence" value="ECO:0007669"/>
    <property type="project" value="InterPro"/>
</dbReference>
<dbReference type="Pfam" id="PF04464">
    <property type="entry name" value="Glyphos_transf"/>
    <property type="match status" value="1"/>
</dbReference>
<accession>A0A427TQ19</accession>
<dbReference type="PANTHER" id="PTHR37316:SF3">
    <property type="entry name" value="TEICHOIC ACID GLYCEROL-PHOSPHATE TRANSFERASE"/>
    <property type="match status" value="1"/>
</dbReference>
<feature type="non-terminal residue" evidence="1">
    <location>
        <position position="150"/>
    </location>
</feature>
<name>A0A427TQ19_9VIBR</name>
<evidence type="ECO:0008006" key="3">
    <source>
        <dbReference type="Google" id="ProtNLM"/>
    </source>
</evidence>
<dbReference type="EMBL" id="RSFA01000256">
    <property type="protein sequence ID" value="RSD26403.1"/>
    <property type="molecule type" value="Genomic_DNA"/>
</dbReference>
<dbReference type="InterPro" id="IPR043148">
    <property type="entry name" value="TagF_C"/>
</dbReference>
<dbReference type="Proteomes" id="UP000269041">
    <property type="component" value="Unassembled WGS sequence"/>
</dbReference>
<dbReference type="AlphaFoldDB" id="A0A427TQ19"/>
<dbReference type="InterPro" id="IPR051612">
    <property type="entry name" value="Teichoic_Acid_Biosynth"/>
</dbReference>
<dbReference type="GO" id="GO:0047355">
    <property type="term" value="F:CDP-glycerol glycerophosphotransferase activity"/>
    <property type="evidence" value="ECO:0007669"/>
    <property type="project" value="InterPro"/>
</dbReference>
<evidence type="ECO:0000313" key="1">
    <source>
        <dbReference type="EMBL" id="RSD26403.1"/>
    </source>
</evidence>
<keyword evidence="2" id="KW-1185">Reference proteome</keyword>
<sequence>MSREPCNSIIYIPTWRNWLEHQSLENFLKSQYYQSIYDLLSKLSKLASEKNYEVTLVLHHKMSKFKIDFKFPSVSLVYMSDLNWGSLLSKGKLLITDYSSVVFDFIRLGKPAITYPFDRENFLAIRGGEMITDKETPFIASCSSSDDVIE</sequence>
<dbReference type="InterPro" id="IPR007554">
    <property type="entry name" value="Glycerophosphate_synth"/>
</dbReference>
<comment type="caution">
    <text evidence="1">The sequence shown here is derived from an EMBL/GenBank/DDBJ whole genome shotgun (WGS) entry which is preliminary data.</text>
</comment>
<protein>
    <recommendedName>
        <fullName evidence="3">CDP-glycerol--glycerophosphate glycerophosphotransferase</fullName>
    </recommendedName>
</protein>
<reference evidence="1 2" key="1">
    <citation type="submission" date="2018-12" db="EMBL/GenBank/DDBJ databases">
        <title>Genomic taxonomy of the Vibrionaceae family.</title>
        <authorList>
            <person name="Gomez-Gil B."/>
            <person name="Enciso-Ibarra K."/>
        </authorList>
    </citation>
    <scope>NUCLEOTIDE SEQUENCE [LARGE SCALE GENOMIC DNA]</scope>
    <source>
        <strain evidence="1 2">CAIM 594</strain>
    </source>
</reference>
<organism evidence="1 2">
    <name type="scientific">Vibrio pectenicida</name>
    <dbReference type="NCBI Taxonomy" id="62763"/>
    <lineage>
        <taxon>Bacteria</taxon>
        <taxon>Pseudomonadati</taxon>
        <taxon>Pseudomonadota</taxon>
        <taxon>Gammaproteobacteria</taxon>
        <taxon>Vibrionales</taxon>
        <taxon>Vibrionaceae</taxon>
        <taxon>Vibrio</taxon>
    </lineage>
</organism>
<proteinExistence type="predicted"/>
<dbReference type="PANTHER" id="PTHR37316">
    <property type="entry name" value="TEICHOIC ACID GLYCEROL-PHOSPHATE PRIMASE"/>
    <property type="match status" value="1"/>
</dbReference>
<evidence type="ECO:0000313" key="2">
    <source>
        <dbReference type="Proteomes" id="UP000269041"/>
    </source>
</evidence>